<sequence length="426" mass="45693">MADVMAEEARRASRVAQGLDAELRTRALFEIADALEKNEGRILEENAKDLEAAKDMDILPATLQRLKLKDGKIAQLAKGIRSLAESGDPVGRVLRRTQVAEGLQLEQVSAPLGVLLIIFEARPDALPQIAALSIRSGNGLLLKGGKEAAHSNKVIHSVVADAIERAGLPRSLVGLVTSRDEIKDLLSMNHLIDLVIPRGSNQLVTYIQSNTKIPVLGHADGVCHIYVDKEADLSKVLKIVVDSKVDYPAACNAAETVLFHRGCTEGGDSSVVAKSLAALRSEGVKVNGGPKAAKELGLPPAPKPKHEYGDLEVTVEIVESQQEAIDFIHGNGSGHTECIITESQSAADDFLKRVDSACVHHNASTRFSDGFRYGLGAEVGISTSRIHARGPVGVDGLLTTRWLMRGSGNIVNKDQDIEYTHTSLPF</sequence>
<dbReference type="GO" id="GO:0050661">
    <property type="term" value="F:NADP binding"/>
    <property type="evidence" value="ECO:0007669"/>
    <property type="project" value="InterPro"/>
</dbReference>
<dbReference type="EMBL" id="HBHL01000275">
    <property type="protein sequence ID" value="CAD9711328.1"/>
    <property type="molecule type" value="Transcribed_RNA"/>
</dbReference>
<comment type="catalytic activity">
    <reaction evidence="7">
        <text>L-glutamate 5-semialdehyde + phosphate + NADP(+) = L-glutamyl 5-phosphate + NADPH + H(+)</text>
        <dbReference type="Rhea" id="RHEA:19541"/>
        <dbReference type="ChEBI" id="CHEBI:15378"/>
        <dbReference type="ChEBI" id="CHEBI:43474"/>
        <dbReference type="ChEBI" id="CHEBI:57783"/>
        <dbReference type="ChEBI" id="CHEBI:58066"/>
        <dbReference type="ChEBI" id="CHEBI:58274"/>
        <dbReference type="ChEBI" id="CHEBI:58349"/>
        <dbReference type="EC" id="1.2.1.41"/>
    </reaction>
</comment>
<dbReference type="InterPro" id="IPR016163">
    <property type="entry name" value="Ald_DH_C"/>
</dbReference>
<dbReference type="STRING" id="1764295.A0A5B8MJ41"/>
<dbReference type="OrthoDB" id="1934954at2759"/>
<evidence type="ECO:0000256" key="6">
    <source>
        <dbReference type="ARBA" id="ARBA00023002"/>
    </source>
</evidence>
<dbReference type="UniPathway" id="UPA00098">
    <property type="reaction ID" value="UER00360"/>
</dbReference>
<evidence type="ECO:0000256" key="3">
    <source>
        <dbReference type="ARBA" id="ARBA00022605"/>
    </source>
</evidence>
<dbReference type="InterPro" id="IPR016161">
    <property type="entry name" value="Ald_DH/histidinol_DH"/>
</dbReference>
<dbReference type="CDD" id="cd07079">
    <property type="entry name" value="ALDH_F18-19_ProA-GPR"/>
    <property type="match status" value="1"/>
</dbReference>
<comment type="pathway">
    <text evidence="1">Amino-acid biosynthesis; L-proline biosynthesis; L-glutamate 5-semialdehyde from L-glutamate: step 2/2.</text>
</comment>
<gene>
    <name evidence="10" type="ORF">A3770_04p29370</name>
    <name evidence="9" type="ORF">CPRI1469_LOCUS167</name>
</gene>
<dbReference type="PANTHER" id="PTHR11063">
    <property type="entry name" value="GLUTAMATE SEMIALDEHYDE DEHYDROGENASE"/>
    <property type="match status" value="1"/>
</dbReference>
<protein>
    <recommendedName>
        <fullName evidence="2">glutamate-5-semialdehyde dehydrogenase</fullName>
        <ecNumber evidence="2">1.2.1.41</ecNumber>
    </recommendedName>
</protein>
<dbReference type="AlphaFoldDB" id="A0A5B8MJ41"/>
<dbReference type="InterPro" id="IPR016162">
    <property type="entry name" value="Ald_DH_N"/>
</dbReference>
<evidence type="ECO:0000256" key="5">
    <source>
        <dbReference type="ARBA" id="ARBA00022857"/>
    </source>
</evidence>
<dbReference type="HAMAP" id="MF_00412">
    <property type="entry name" value="ProA"/>
    <property type="match status" value="1"/>
</dbReference>
<dbReference type="PIRSF" id="PIRSF000151">
    <property type="entry name" value="GPR"/>
    <property type="match status" value="1"/>
</dbReference>
<evidence type="ECO:0000256" key="1">
    <source>
        <dbReference type="ARBA" id="ARBA00004985"/>
    </source>
</evidence>
<proteinExistence type="inferred from homology"/>
<name>A0A5B8MJ41_9CHLO</name>
<dbReference type="NCBIfam" id="NF001221">
    <property type="entry name" value="PRK00197.1"/>
    <property type="match status" value="1"/>
</dbReference>
<dbReference type="SUPFAM" id="SSF53720">
    <property type="entry name" value="ALDH-like"/>
    <property type="match status" value="1"/>
</dbReference>
<evidence type="ECO:0000256" key="4">
    <source>
        <dbReference type="ARBA" id="ARBA00022650"/>
    </source>
</evidence>
<keyword evidence="4" id="KW-0641">Proline biosynthesis</keyword>
<dbReference type="EC" id="1.2.1.41" evidence="2"/>
<dbReference type="PANTHER" id="PTHR11063:SF8">
    <property type="entry name" value="DELTA-1-PYRROLINE-5-CARBOXYLATE SYNTHASE"/>
    <property type="match status" value="1"/>
</dbReference>
<reference evidence="10 11" key="1">
    <citation type="submission" date="2018-07" db="EMBL/GenBank/DDBJ databases">
        <title>The complete nuclear genome of the prasinophyte Chloropicon primus (CCMP1205).</title>
        <authorList>
            <person name="Pombert J.-F."/>
            <person name="Otis C."/>
            <person name="Turmel M."/>
            <person name="Lemieux C."/>
        </authorList>
    </citation>
    <scope>NUCLEOTIDE SEQUENCE [LARGE SCALE GENOMIC DNA]</scope>
    <source>
        <strain evidence="10 11">CCMP1205</strain>
    </source>
</reference>
<evidence type="ECO:0000313" key="10">
    <source>
        <dbReference type="EMBL" id="QDZ20419.1"/>
    </source>
</evidence>
<keyword evidence="3" id="KW-0028">Amino-acid biosynthesis</keyword>
<dbReference type="EMBL" id="CP031037">
    <property type="protein sequence ID" value="QDZ20419.1"/>
    <property type="molecule type" value="Genomic_DNA"/>
</dbReference>
<accession>A0A5B8MJ41</accession>
<dbReference type="InterPro" id="IPR000965">
    <property type="entry name" value="GPR_dom"/>
</dbReference>
<evidence type="ECO:0000313" key="11">
    <source>
        <dbReference type="Proteomes" id="UP000316726"/>
    </source>
</evidence>
<dbReference type="InterPro" id="IPR020593">
    <property type="entry name" value="G-glutamylP_reductase_CS"/>
</dbReference>
<dbReference type="Gene3D" id="3.40.309.10">
    <property type="entry name" value="Aldehyde Dehydrogenase, Chain A, domain 2"/>
    <property type="match status" value="1"/>
</dbReference>
<dbReference type="Pfam" id="PF00171">
    <property type="entry name" value="Aldedh"/>
    <property type="match status" value="1"/>
</dbReference>
<dbReference type="InterPro" id="IPR012134">
    <property type="entry name" value="Glu-5-SA_DH"/>
</dbReference>
<organism evidence="10 11">
    <name type="scientific">Chloropicon primus</name>
    <dbReference type="NCBI Taxonomy" id="1764295"/>
    <lineage>
        <taxon>Eukaryota</taxon>
        <taxon>Viridiplantae</taxon>
        <taxon>Chlorophyta</taxon>
        <taxon>Chloropicophyceae</taxon>
        <taxon>Chloropicales</taxon>
        <taxon>Chloropicaceae</taxon>
        <taxon>Chloropicon</taxon>
    </lineage>
</organism>
<reference evidence="9" key="2">
    <citation type="submission" date="2021-01" db="EMBL/GenBank/DDBJ databases">
        <authorList>
            <person name="Corre E."/>
            <person name="Pelletier E."/>
            <person name="Niang G."/>
            <person name="Scheremetjew M."/>
            <person name="Finn R."/>
            <person name="Kale V."/>
            <person name="Holt S."/>
            <person name="Cochrane G."/>
            <person name="Meng A."/>
            <person name="Brown T."/>
            <person name="Cohen L."/>
        </authorList>
    </citation>
    <scope>NUCLEOTIDE SEQUENCE</scope>
    <source>
        <strain evidence="9">CCMP1205</strain>
    </source>
</reference>
<evidence type="ECO:0000256" key="7">
    <source>
        <dbReference type="ARBA" id="ARBA00049024"/>
    </source>
</evidence>
<dbReference type="Gene3D" id="3.40.605.10">
    <property type="entry name" value="Aldehyde Dehydrogenase, Chain A, domain 1"/>
    <property type="match status" value="1"/>
</dbReference>
<dbReference type="PROSITE" id="PS01223">
    <property type="entry name" value="PROA"/>
    <property type="match status" value="1"/>
</dbReference>
<keyword evidence="11" id="KW-1185">Reference proteome</keyword>
<evidence type="ECO:0000259" key="8">
    <source>
        <dbReference type="Pfam" id="PF00171"/>
    </source>
</evidence>
<evidence type="ECO:0000256" key="2">
    <source>
        <dbReference type="ARBA" id="ARBA00013002"/>
    </source>
</evidence>
<dbReference type="GO" id="GO:0004350">
    <property type="term" value="F:glutamate-5-semialdehyde dehydrogenase activity"/>
    <property type="evidence" value="ECO:0007669"/>
    <property type="project" value="UniProtKB-EC"/>
</dbReference>
<dbReference type="Proteomes" id="UP000316726">
    <property type="component" value="Chromosome 4"/>
</dbReference>
<keyword evidence="6" id="KW-0560">Oxidoreductase</keyword>
<keyword evidence="5" id="KW-0521">NADP</keyword>
<dbReference type="InterPro" id="IPR015590">
    <property type="entry name" value="Aldehyde_DH_dom"/>
</dbReference>
<evidence type="ECO:0000313" key="9">
    <source>
        <dbReference type="EMBL" id="CAD9711328.1"/>
    </source>
</evidence>
<dbReference type="NCBIfam" id="TIGR00407">
    <property type="entry name" value="proA"/>
    <property type="match status" value="1"/>
</dbReference>
<dbReference type="GO" id="GO:0055129">
    <property type="term" value="P:L-proline biosynthetic process"/>
    <property type="evidence" value="ECO:0007669"/>
    <property type="project" value="UniProtKB-UniPathway"/>
</dbReference>
<feature type="domain" description="Aldehyde dehydrogenase" evidence="8">
    <location>
        <begin position="3"/>
        <end position="265"/>
    </location>
</feature>